<dbReference type="OrthoDB" id="1551390at2"/>
<sequence>MTALPSILHEPIQALLDEGDALFDQGTFDAALDRYLQAFELLPPQVERWEAATWLLTAIGDTYFQMGEWQNGRQALEQARQCPQGAENPFILLRLGQCELELGRADAARELLKQAFLLGGDEVFEDEEDKYRAELSR</sequence>
<keyword evidence="1" id="KW-0802">TPR repeat</keyword>
<dbReference type="Pfam" id="PF13432">
    <property type="entry name" value="TPR_16"/>
    <property type="match status" value="1"/>
</dbReference>
<dbReference type="Gene3D" id="1.25.40.10">
    <property type="entry name" value="Tetratricopeptide repeat domain"/>
    <property type="match status" value="1"/>
</dbReference>
<feature type="repeat" description="TPR" evidence="1">
    <location>
        <begin position="12"/>
        <end position="45"/>
    </location>
</feature>
<dbReference type="SUPFAM" id="SSF48452">
    <property type="entry name" value="TPR-like"/>
    <property type="match status" value="1"/>
</dbReference>
<dbReference type="RefSeq" id="WP_071109136.1">
    <property type="nucleotide sequence ID" value="NZ_CAWMOE010000010.1"/>
</dbReference>
<dbReference type="EMBL" id="MTBD01000030">
    <property type="protein sequence ID" value="PRP69476.1"/>
    <property type="molecule type" value="Genomic_DNA"/>
</dbReference>
<reference evidence="2 3" key="1">
    <citation type="submission" date="2017-01" db="EMBL/GenBank/DDBJ databases">
        <title>New insights into the genetic diversity of Chromobacterium isolated from tropical freshwater lake.</title>
        <authorList>
            <person name="Santos A.B."/>
            <person name="Nascimento A.M."/>
            <person name="Da Silva P.C."/>
        </authorList>
    </citation>
    <scope>NUCLEOTIDE SEQUENCE [LARGE SCALE GENOMIC DNA]</scope>
    <source>
        <strain evidence="2 3">56AF</strain>
    </source>
</reference>
<gene>
    <name evidence="2" type="ORF">BUE93_17005</name>
</gene>
<dbReference type="AlphaFoldDB" id="A0A1S1XB29"/>
<dbReference type="PROSITE" id="PS50005">
    <property type="entry name" value="TPR"/>
    <property type="match status" value="1"/>
</dbReference>
<dbReference type="Proteomes" id="UP000239469">
    <property type="component" value="Unassembled WGS sequence"/>
</dbReference>
<accession>A0A1S1XB29</accession>
<evidence type="ECO:0000256" key="1">
    <source>
        <dbReference type="PROSITE-ProRule" id="PRU00339"/>
    </source>
</evidence>
<name>A0A1S1XB29_9NEIS</name>
<protein>
    <submittedName>
        <fullName evidence="2">Uncharacterized protein</fullName>
    </submittedName>
</protein>
<comment type="caution">
    <text evidence="2">The sequence shown here is derived from an EMBL/GenBank/DDBJ whole genome shotgun (WGS) entry which is preliminary data.</text>
</comment>
<evidence type="ECO:0000313" key="2">
    <source>
        <dbReference type="EMBL" id="PRP69476.1"/>
    </source>
</evidence>
<organism evidence="2 3">
    <name type="scientific">Chromobacterium amazonense</name>
    <dbReference type="NCBI Taxonomy" id="1382803"/>
    <lineage>
        <taxon>Bacteria</taxon>
        <taxon>Pseudomonadati</taxon>
        <taxon>Pseudomonadota</taxon>
        <taxon>Betaproteobacteria</taxon>
        <taxon>Neisseriales</taxon>
        <taxon>Chromobacteriaceae</taxon>
        <taxon>Chromobacterium</taxon>
    </lineage>
</organism>
<evidence type="ECO:0000313" key="3">
    <source>
        <dbReference type="Proteomes" id="UP000239469"/>
    </source>
</evidence>
<dbReference type="SMART" id="SM00028">
    <property type="entry name" value="TPR"/>
    <property type="match status" value="3"/>
</dbReference>
<proteinExistence type="predicted"/>
<dbReference type="InterPro" id="IPR019734">
    <property type="entry name" value="TPR_rpt"/>
</dbReference>
<dbReference type="InterPro" id="IPR011990">
    <property type="entry name" value="TPR-like_helical_dom_sf"/>
</dbReference>